<evidence type="ECO:0000313" key="9">
    <source>
        <dbReference type="EMBL" id="PRP84556.1"/>
    </source>
</evidence>
<evidence type="ECO:0000256" key="4">
    <source>
        <dbReference type="ARBA" id="ARBA00023242"/>
    </source>
</evidence>
<evidence type="ECO:0000313" key="10">
    <source>
        <dbReference type="Proteomes" id="UP000241769"/>
    </source>
</evidence>
<gene>
    <name evidence="9" type="ORF">PROFUN_05891</name>
</gene>
<keyword evidence="3 5" id="KW-0371">Homeobox</keyword>
<dbReference type="STRING" id="1890364.A0A2P6NKU8"/>
<dbReference type="InterPro" id="IPR001356">
    <property type="entry name" value="HD"/>
</dbReference>
<dbReference type="SUPFAM" id="SSF46689">
    <property type="entry name" value="Homeodomain-like"/>
    <property type="match status" value="1"/>
</dbReference>
<dbReference type="CDD" id="cd00086">
    <property type="entry name" value="homeodomain"/>
    <property type="match status" value="1"/>
</dbReference>
<evidence type="ECO:0000256" key="1">
    <source>
        <dbReference type="ARBA" id="ARBA00004123"/>
    </source>
</evidence>
<evidence type="ECO:0000256" key="2">
    <source>
        <dbReference type="ARBA" id="ARBA00023125"/>
    </source>
</evidence>
<dbReference type="Gene3D" id="1.10.10.60">
    <property type="entry name" value="Homeodomain-like"/>
    <property type="match status" value="1"/>
</dbReference>
<evidence type="ECO:0000256" key="6">
    <source>
        <dbReference type="RuleBase" id="RU000682"/>
    </source>
</evidence>
<evidence type="ECO:0000256" key="7">
    <source>
        <dbReference type="SAM" id="MobiDB-lite"/>
    </source>
</evidence>
<dbReference type="InParanoid" id="A0A2P6NKU8"/>
<sequence>MRDDNQTLTLFRDVAFQRQMYYRRQTRLDGDDGRRRDTRASPNQVALLEAAFEKSQRLTREERKKLATEVDLSERRVRIWLTLMTQTWYQNRRSKMSRMKRLEGIEDREEDDLSDYSPSPSPPSQSVLNECDWRDHKMRIEFVLHTEEPMYCK</sequence>
<feature type="region of interest" description="Disordered" evidence="7">
    <location>
        <begin position="95"/>
        <end position="130"/>
    </location>
</feature>
<dbReference type="PROSITE" id="PS50071">
    <property type="entry name" value="HOMEOBOX_2"/>
    <property type="match status" value="1"/>
</dbReference>
<comment type="subcellular location">
    <subcellularLocation>
        <location evidence="1 5 6">Nucleus</location>
    </subcellularLocation>
</comment>
<comment type="caution">
    <text evidence="9">The sequence shown here is derived from an EMBL/GenBank/DDBJ whole genome shotgun (WGS) entry which is preliminary data.</text>
</comment>
<dbReference type="GO" id="GO:0005634">
    <property type="term" value="C:nucleus"/>
    <property type="evidence" value="ECO:0007669"/>
    <property type="project" value="UniProtKB-SubCell"/>
</dbReference>
<dbReference type="PANTHER" id="PTHR24324:SF5">
    <property type="entry name" value="HEMATOPOIETICALLY-EXPRESSED HOMEOBOX PROTEIN HHEX"/>
    <property type="match status" value="1"/>
</dbReference>
<evidence type="ECO:0000259" key="8">
    <source>
        <dbReference type="PROSITE" id="PS50071"/>
    </source>
</evidence>
<dbReference type="AlphaFoldDB" id="A0A2P6NKU8"/>
<reference evidence="9 10" key="1">
    <citation type="journal article" date="2018" name="Genome Biol. Evol.">
        <title>Multiple Roots of Fruiting Body Formation in Amoebozoa.</title>
        <authorList>
            <person name="Hillmann F."/>
            <person name="Forbes G."/>
            <person name="Novohradska S."/>
            <person name="Ferling I."/>
            <person name="Riege K."/>
            <person name="Groth M."/>
            <person name="Westermann M."/>
            <person name="Marz M."/>
            <person name="Spaller T."/>
            <person name="Winckler T."/>
            <person name="Schaap P."/>
            <person name="Glockner G."/>
        </authorList>
    </citation>
    <scope>NUCLEOTIDE SEQUENCE [LARGE SCALE GENOMIC DNA]</scope>
    <source>
        <strain evidence="9 10">Jena</strain>
    </source>
</reference>
<feature type="domain" description="Homeobox" evidence="8">
    <location>
        <begin position="31"/>
        <end position="81"/>
    </location>
</feature>
<dbReference type="InterPro" id="IPR009057">
    <property type="entry name" value="Homeodomain-like_sf"/>
</dbReference>
<dbReference type="PANTHER" id="PTHR24324">
    <property type="entry name" value="HOMEOBOX PROTEIN HHEX"/>
    <property type="match status" value="1"/>
</dbReference>
<feature type="DNA-binding region" description="Homeobox" evidence="5">
    <location>
        <begin position="33"/>
        <end position="82"/>
    </location>
</feature>
<dbReference type="GO" id="GO:0030154">
    <property type="term" value="P:cell differentiation"/>
    <property type="evidence" value="ECO:0007669"/>
    <property type="project" value="TreeGrafter"/>
</dbReference>
<keyword evidence="10" id="KW-1185">Reference proteome</keyword>
<name>A0A2P6NKU8_9EUKA</name>
<dbReference type="SMART" id="SM00389">
    <property type="entry name" value="HOX"/>
    <property type="match status" value="1"/>
</dbReference>
<proteinExistence type="predicted"/>
<keyword evidence="2 5" id="KW-0238">DNA-binding</keyword>
<accession>A0A2P6NKU8</accession>
<protein>
    <recommendedName>
        <fullName evidence="8">Homeobox domain-containing protein</fullName>
    </recommendedName>
</protein>
<organism evidence="9 10">
    <name type="scientific">Planoprotostelium fungivorum</name>
    <dbReference type="NCBI Taxonomy" id="1890364"/>
    <lineage>
        <taxon>Eukaryota</taxon>
        <taxon>Amoebozoa</taxon>
        <taxon>Evosea</taxon>
        <taxon>Variosea</taxon>
        <taxon>Cavosteliida</taxon>
        <taxon>Cavosteliaceae</taxon>
        <taxon>Planoprotostelium</taxon>
    </lineage>
</organism>
<dbReference type="OrthoDB" id="6159439at2759"/>
<dbReference type="GO" id="GO:0006357">
    <property type="term" value="P:regulation of transcription by RNA polymerase II"/>
    <property type="evidence" value="ECO:0007669"/>
    <property type="project" value="TreeGrafter"/>
</dbReference>
<dbReference type="Proteomes" id="UP000241769">
    <property type="component" value="Unassembled WGS sequence"/>
</dbReference>
<evidence type="ECO:0000256" key="5">
    <source>
        <dbReference type="PROSITE-ProRule" id="PRU00108"/>
    </source>
</evidence>
<keyword evidence="4 5" id="KW-0539">Nucleus</keyword>
<dbReference type="EMBL" id="MDYQ01000061">
    <property type="protein sequence ID" value="PRP84556.1"/>
    <property type="molecule type" value="Genomic_DNA"/>
</dbReference>
<evidence type="ECO:0000256" key="3">
    <source>
        <dbReference type="ARBA" id="ARBA00023155"/>
    </source>
</evidence>
<dbReference type="GO" id="GO:0000978">
    <property type="term" value="F:RNA polymerase II cis-regulatory region sequence-specific DNA binding"/>
    <property type="evidence" value="ECO:0007669"/>
    <property type="project" value="TreeGrafter"/>
</dbReference>
<dbReference type="InterPro" id="IPR051000">
    <property type="entry name" value="Homeobox_DNA-bind_prot"/>
</dbReference>
<dbReference type="Pfam" id="PF00046">
    <property type="entry name" value="Homeodomain"/>
    <property type="match status" value="1"/>
</dbReference>